<proteinExistence type="predicted"/>
<name>A0A8S3R3F6_MYTED</name>
<dbReference type="InterPro" id="IPR036691">
    <property type="entry name" value="Endo/exonu/phosph_ase_sf"/>
</dbReference>
<dbReference type="SUPFAM" id="SSF56219">
    <property type="entry name" value="DNase I-like"/>
    <property type="match status" value="1"/>
</dbReference>
<reference evidence="1" key="1">
    <citation type="submission" date="2021-03" db="EMBL/GenBank/DDBJ databases">
        <authorList>
            <person name="Bekaert M."/>
        </authorList>
    </citation>
    <scope>NUCLEOTIDE SEQUENCE</scope>
</reference>
<dbReference type="OrthoDB" id="7481777at2759"/>
<comment type="caution">
    <text evidence="1">The sequence shown here is derived from an EMBL/GenBank/DDBJ whole genome shotgun (WGS) entry which is preliminary data.</text>
</comment>
<dbReference type="Proteomes" id="UP000683360">
    <property type="component" value="Unassembled WGS sequence"/>
</dbReference>
<sequence length="603" mass="69520">MDDITEIFDLQKIKSTLVGNTDQIDTKTVMIAILNTLLHLNEKIEVIETDVKKIEDINTKMLSVIARVSEHEELLNDIQINSKVVEESVESIGKIINTALNHCDRNTDSIENIEERILAIENGGKSEQKETIKQMQDTITDLKCRSMKNNLIFSGLDFQQNEICDAKIQNFLEAELGINYRVSFGNVHRFGKPGLNGVRPIVTRFIYRREMEHVLSRTYKLKGKKLDESRESLNEEVHIENEQNILNILCINCCGLKSRINYPEFSELIYKNDIACFVETKTDDLDDIRLKGYNFILKNRKKVSRIKSGGIALCFKEHLHENIEVIKTDCKFVLWCKISKIICSNQDVILGIIYIPPEYTSYSSSSALDEIENEYLDLSSKFEKVFFIGDFNARTAEDRDFIYVNENEICTYDEGVTVNMVCELNEKNLTRKRNNKDKCKNRFGNQLLDFCKGNNLFIMNGRTTKDREDKETHDGIDNGKDEKIKKWDPSKSLLFQENIDTEMIAILTKEIEDTKNLTQLSINSMVHKIGNSLLDSAKKTFGTKKTVSKASIITKSQRGTQNKPWFDLDCSKARQQFRKFKRRKICLHITATSQKQAKSNIKK</sequence>
<evidence type="ECO:0008006" key="3">
    <source>
        <dbReference type="Google" id="ProtNLM"/>
    </source>
</evidence>
<organism evidence="1 2">
    <name type="scientific">Mytilus edulis</name>
    <name type="common">Blue mussel</name>
    <dbReference type="NCBI Taxonomy" id="6550"/>
    <lineage>
        <taxon>Eukaryota</taxon>
        <taxon>Metazoa</taxon>
        <taxon>Spiralia</taxon>
        <taxon>Lophotrochozoa</taxon>
        <taxon>Mollusca</taxon>
        <taxon>Bivalvia</taxon>
        <taxon>Autobranchia</taxon>
        <taxon>Pteriomorphia</taxon>
        <taxon>Mytilida</taxon>
        <taxon>Mytiloidea</taxon>
        <taxon>Mytilidae</taxon>
        <taxon>Mytilinae</taxon>
        <taxon>Mytilus</taxon>
    </lineage>
</organism>
<dbReference type="Gene3D" id="3.60.10.10">
    <property type="entry name" value="Endonuclease/exonuclease/phosphatase"/>
    <property type="match status" value="1"/>
</dbReference>
<evidence type="ECO:0000313" key="1">
    <source>
        <dbReference type="EMBL" id="CAG2203271.1"/>
    </source>
</evidence>
<gene>
    <name evidence="1" type="ORF">MEDL_17837</name>
</gene>
<protein>
    <recommendedName>
        <fullName evidence="3">Endonuclease/exonuclease/phosphatase domain-containing protein</fullName>
    </recommendedName>
</protein>
<dbReference type="AlphaFoldDB" id="A0A8S3R3F6"/>
<dbReference type="EMBL" id="CAJPWZ010000917">
    <property type="protein sequence ID" value="CAG2203271.1"/>
    <property type="molecule type" value="Genomic_DNA"/>
</dbReference>
<evidence type="ECO:0000313" key="2">
    <source>
        <dbReference type="Proteomes" id="UP000683360"/>
    </source>
</evidence>
<accession>A0A8S3R3F6</accession>
<keyword evidence="2" id="KW-1185">Reference proteome</keyword>